<reference evidence="3" key="1">
    <citation type="journal article" date="2019" name="Int. J. Syst. Evol. Microbiol.">
        <title>The Global Catalogue of Microorganisms (GCM) 10K type strain sequencing project: providing services to taxonomists for standard genome sequencing and annotation.</title>
        <authorList>
            <consortium name="The Broad Institute Genomics Platform"/>
            <consortium name="The Broad Institute Genome Sequencing Center for Infectious Disease"/>
            <person name="Wu L."/>
            <person name="Ma J."/>
        </authorList>
    </citation>
    <scope>NUCLEOTIDE SEQUENCE [LARGE SCALE GENOMIC DNA]</scope>
    <source>
        <strain evidence="3">KCTC 52366</strain>
    </source>
</reference>
<name>A0ABV7GIS6_9RHOB</name>
<organism evidence="2 3">
    <name type="scientific">Psychromarinibacter halotolerans</name>
    <dbReference type="NCBI Taxonomy" id="1775175"/>
    <lineage>
        <taxon>Bacteria</taxon>
        <taxon>Pseudomonadati</taxon>
        <taxon>Pseudomonadota</taxon>
        <taxon>Alphaproteobacteria</taxon>
        <taxon>Rhodobacterales</taxon>
        <taxon>Paracoccaceae</taxon>
        <taxon>Psychromarinibacter</taxon>
    </lineage>
</organism>
<feature type="domain" description="Thoeris protein ThsB TIR-like" evidence="1">
    <location>
        <begin position="50"/>
        <end position="149"/>
    </location>
</feature>
<accession>A0ABV7GIS6</accession>
<sequence length="244" mass="28200">MLKYVLERSFVSLGKVDCENWAISKVVAKCRRIFQVILGRNQQPSKRRVFFSFHYQNDVWRANQIRQSWRHQHENTRESFGFYDGSIWERSKRESDDSLKELIRQGVKNTSVTCILAGSQTCERRWVRYEIARSILKGNGLLTVRIHNMRNSKGQLSVKGENPLDCMGVYLAGPGKILLCEKKGSTWERYEDYQQTVTLPASWRKPTSTNVIRLSTYATDHCYATQAGSQYFGQWVRDAAASVG</sequence>
<evidence type="ECO:0000313" key="2">
    <source>
        <dbReference type="EMBL" id="MFC3141255.1"/>
    </source>
</evidence>
<evidence type="ECO:0000313" key="3">
    <source>
        <dbReference type="Proteomes" id="UP001595632"/>
    </source>
</evidence>
<dbReference type="EMBL" id="JBHRTB010000004">
    <property type="protein sequence ID" value="MFC3141255.1"/>
    <property type="molecule type" value="Genomic_DNA"/>
</dbReference>
<keyword evidence="3" id="KW-1185">Reference proteome</keyword>
<protein>
    <submittedName>
        <fullName evidence="2">TIR domain-containing protein</fullName>
    </submittedName>
</protein>
<dbReference type="RefSeq" id="WP_317389214.1">
    <property type="nucleotide sequence ID" value="NZ_JBHRTB010000004.1"/>
</dbReference>
<evidence type="ECO:0000259" key="1">
    <source>
        <dbReference type="Pfam" id="PF08937"/>
    </source>
</evidence>
<dbReference type="InterPro" id="IPR015032">
    <property type="entry name" value="ThsB__TIR-like_domain"/>
</dbReference>
<comment type="caution">
    <text evidence="2">The sequence shown here is derived from an EMBL/GenBank/DDBJ whole genome shotgun (WGS) entry which is preliminary data.</text>
</comment>
<gene>
    <name evidence="2" type="ORF">ACFOGP_00950</name>
</gene>
<dbReference type="Pfam" id="PF08937">
    <property type="entry name" value="ThsB_TIR"/>
    <property type="match status" value="1"/>
</dbReference>
<dbReference type="Gene3D" id="3.40.50.11200">
    <property type="match status" value="1"/>
</dbReference>
<dbReference type="Proteomes" id="UP001595632">
    <property type="component" value="Unassembled WGS sequence"/>
</dbReference>
<proteinExistence type="predicted"/>